<evidence type="ECO:0000259" key="3">
    <source>
        <dbReference type="Pfam" id="PF03109"/>
    </source>
</evidence>
<dbReference type="InterPro" id="IPR004147">
    <property type="entry name" value="ABC1_dom"/>
</dbReference>
<dbReference type="Pfam" id="PF03109">
    <property type="entry name" value="ABC1"/>
    <property type="match status" value="1"/>
</dbReference>
<proteinExistence type="predicted"/>
<dbReference type="Proteomes" id="UP001530293">
    <property type="component" value="Unassembled WGS sequence"/>
</dbReference>
<dbReference type="PANTHER" id="PTHR43173:SF22">
    <property type="entry name" value="OS07G0227800 PROTEIN"/>
    <property type="match status" value="1"/>
</dbReference>
<dbReference type="AlphaFoldDB" id="A0ABD3LZX5"/>
<evidence type="ECO:0000313" key="5">
    <source>
        <dbReference type="Proteomes" id="UP001530293"/>
    </source>
</evidence>
<dbReference type="PANTHER" id="PTHR43173">
    <property type="entry name" value="ABC1 FAMILY PROTEIN"/>
    <property type="match status" value="1"/>
</dbReference>
<feature type="region of interest" description="Disordered" evidence="1">
    <location>
        <begin position="62"/>
        <end position="81"/>
    </location>
</feature>
<feature type="compositionally biased region" description="Low complexity" evidence="1">
    <location>
        <begin position="62"/>
        <end position="73"/>
    </location>
</feature>
<feature type="signal peptide" evidence="2">
    <location>
        <begin position="1"/>
        <end position="19"/>
    </location>
</feature>
<evidence type="ECO:0000256" key="1">
    <source>
        <dbReference type="SAM" id="MobiDB-lite"/>
    </source>
</evidence>
<dbReference type="EMBL" id="JALLBG020000315">
    <property type="protein sequence ID" value="KAL3756044.1"/>
    <property type="molecule type" value="Genomic_DNA"/>
</dbReference>
<comment type="caution">
    <text evidence="4">The sequence shown here is derived from an EMBL/GenBank/DDBJ whole genome shotgun (WGS) entry which is preliminary data.</text>
</comment>
<keyword evidence="2" id="KW-0732">Signal</keyword>
<name>A0ABD3LZX5_9STRA</name>
<sequence length="550" mass="60112">MTKFMLSALLVALAGTGSSSVVWCWGPLSVDAFVPPTRPAAAAAAASRTTSAWSVLSSTRSTTASTTSSSTNRSPKRTIRDRSSSEFLSLLRDITKSAIDAGPSAVPARTFQAYMALSRTLQDFSPISSSSPERFSYPSALRKLFERLGATYVKLGQFIASSPSLFPEEYVVEFQKCLDSTEALSWNEVKSVLEQELGSPLSQHFSHVERTPLASASIAQVHVAKLKSTGEEVVLKIQKPRIDTLLKADLNFIYIASRLLEFIQPDFERTSLSAVAGDVRSSMLEELDFEKEASNIEEFIHFLQNNGLEKSVTAPRVYRELTTKRVLTMERLRGVPMTDVQSIRSITSDPESLIVTALNTWTSMVMNMPWFHADVHGGNLLVLEDGRVGFIDFGMVGRVGEKTFQAVSELSSSMALGDYEGMATALLNMGATDENVDVKKFGEDIRQVMENMAMVSPDISSVGFSGDGTIRATISFDEGEITNMLLKIVVVTEDNGLRLPREFGLLVKQSLYFDRYLKILAPGLDVTSDARMLALGGSNASSSTEVEVFA</sequence>
<dbReference type="InterPro" id="IPR011009">
    <property type="entry name" value="Kinase-like_dom_sf"/>
</dbReference>
<protein>
    <recommendedName>
        <fullName evidence="3">ABC1 atypical kinase-like domain-containing protein</fullName>
    </recommendedName>
</protein>
<evidence type="ECO:0000313" key="4">
    <source>
        <dbReference type="EMBL" id="KAL3756044.1"/>
    </source>
</evidence>
<keyword evidence="5" id="KW-1185">Reference proteome</keyword>
<gene>
    <name evidence="4" type="ORF">ACHAWU_002623</name>
</gene>
<reference evidence="4 5" key="1">
    <citation type="submission" date="2024-10" db="EMBL/GenBank/DDBJ databases">
        <title>Updated reference genomes for cyclostephanoid diatoms.</title>
        <authorList>
            <person name="Roberts W.R."/>
            <person name="Alverson A.J."/>
        </authorList>
    </citation>
    <scope>NUCLEOTIDE SEQUENCE [LARGE SCALE GENOMIC DNA]</scope>
    <source>
        <strain evidence="4 5">AJA232-27</strain>
    </source>
</reference>
<dbReference type="CDD" id="cd05121">
    <property type="entry name" value="ABC1_ADCK3-like"/>
    <property type="match status" value="1"/>
</dbReference>
<evidence type="ECO:0000256" key="2">
    <source>
        <dbReference type="SAM" id="SignalP"/>
    </source>
</evidence>
<organism evidence="4 5">
    <name type="scientific">Discostella pseudostelligera</name>
    <dbReference type="NCBI Taxonomy" id="259834"/>
    <lineage>
        <taxon>Eukaryota</taxon>
        <taxon>Sar</taxon>
        <taxon>Stramenopiles</taxon>
        <taxon>Ochrophyta</taxon>
        <taxon>Bacillariophyta</taxon>
        <taxon>Coscinodiscophyceae</taxon>
        <taxon>Thalassiosirophycidae</taxon>
        <taxon>Stephanodiscales</taxon>
        <taxon>Stephanodiscaceae</taxon>
        <taxon>Discostella</taxon>
    </lineage>
</organism>
<feature type="chain" id="PRO_5044818106" description="ABC1 atypical kinase-like domain-containing protein" evidence="2">
    <location>
        <begin position="20"/>
        <end position="550"/>
    </location>
</feature>
<accession>A0ABD3LZX5</accession>
<dbReference type="SUPFAM" id="SSF56112">
    <property type="entry name" value="Protein kinase-like (PK-like)"/>
    <property type="match status" value="1"/>
</dbReference>
<feature type="domain" description="ABC1 atypical kinase-like" evidence="3">
    <location>
        <begin position="179"/>
        <end position="424"/>
    </location>
</feature>
<dbReference type="InterPro" id="IPR051130">
    <property type="entry name" value="Mito_struct-func_regulator"/>
</dbReference>